<protein>
    <submittedName>
        <fullName evidence="1">Uncharacterized protein</fullName>
    </submittedName>
</protein>
<reference evidence="2" key="1">
    <citation type="journal article" date="2022" name="Mol. Ecol. Resour.">
        <title>The genomes of chicory, endive, great burdock and yacon provide insights into Asteraceae palaeo-polyploidization history and plant inulin production.</title>
        <authorList>
            <person name="Fan W."/>
            <person name="Wang S."/>
            <person name="Wang H."/>
            <person name="Wang A."/>
            <person name="Jiang F."/>
            <person name="Liu H."/>
            <person name="Zhao H."/>
            <person name="Xu D."/>
            <person name="Zhang Y."/>
        </authorList>
    </citation>
    <scope>NUCLEOTIDE SEQUENCE [LARGE SCALE GENOMIC DNA]</scope>
    <source>
        <strain evidence="2">cv. Niubang</strain>
    </source>
</reference>
<organism evidence="1 2">
    <name type="scientific">Arctium lappa</name>
    <name type="common">Greater burdock</name>
    <name type="synonym">Lappa major</name>
    <dbReference type="NCBI Taxonomy" id="4217"/>
    <lineage>
        <taxon>Eukaryota</taxon>
        <taxon>Viridiplantae</taxon>
        <taxon>Streptophyta</taxon>
        <taxon>Embryophyta</taxon>
        <taxon>Tracheophyta</taxon>
        <taxon>Spermatophyta</taxon>
        <taxon>Magnoliopsida</taxon>
        <taxon>eudicotyledons</taxon>
        <taxon>Gunneridae</taxon>
        <taxon>Pentapetalae</taxon>
        <taxon>asterids</taxon>
        <taxon>campanulids</taxon>
        <taxon>Asterales</taxon>
        <taxon>Asteraceae</taxon>
        <taxon>Carduoideae</taxon>
        <taxon>Cardueae</taxon>
        <taxon>Arctiinae</taxon>
        <taxon>Arctium</taxon>
    </lineage>
</organism>
<evidence type="ECO:0000313" key="2">
    <source>
        <dbReference type="Proteomes" id="UP001055879"/>
    </source>
</evidence>
<dbReference type="Proteomes" id="UP001055879">
    <property type="component" value="Linkage Group LG09"/>
</dbReference>
<sequence>MENRNKLNVLQPRETFQPKFIVTSPIFNKTQSDNQISVFLVHRRTTTGATGGDGCTMKLKLLRITSKIHRFCISVLHLSTDSVRVLRSIALENSDMLLIYLCLLYNYVSLQGV</sequence>
<gene>
    <name evidence="1" type="ORF">L6452_28708</name>
</gene>
<name>A0ACB9A013_ARCLA</name>
<comment type="caution">
    <text evidence="1">The sequence shown here is derived from an EMBL/GenBank/DDBJ whole genome shotgun (WGS) entry which is preliminary data.</text>
</comment>
<evidence type="ECO:0000313" key="1">
    <source>
        <dbReference type="EMBL" id="KAI3702954.1"/>
    </source>
</evidence>
<keyword evidence="2" id="KW-1185">Reference proteome</keyword>
<reference evidence="1 2" key="2">
    <citation type="journal article" date="2022" name="Mol. Ecol. Resour.">
        <title>The genomes of chicory, endive, great burdock and yacon provide insights into Asteraceae paleo-polyploidization history and plant inulin production.</title>
        <authorList>
            <person name="Fan W."/>
            <person name="Wang S."/>
            <person name="Wang H."/>
            <person name="Wang A."/>
            <person name="Jiang F."/>
            <person name="Liu H."/>
            <person name="Zhao H."/>
            <person name="Xu D."/>
            <person name="Zhang Y."/>
        </authorList>
    </citation>
    <scope>NUCLEOTIDE SEQUENCE [LARGE SCALE GENOMIC DNA]</scope>
    <source>
        <strain evidence="2">cv. Niubang</strain>
    </source>
</reference>
<accession>A0ACB9A013</accession>
<proteinExistence type="predicted"/>
<dbReference type="EMBL" id="CM042055">
    <property type="protein sequence ID" value="KAI3702954.1"/>
    <property type="molecule type" value="Genomic_DNA"/>
</dbReference>